<dbReference type="SUPFAM" id="SSF54637">
    <property type="entry name" value="Thioesterase/thiol ester dehydrase-isomerase"/>
    <property type="match status" value="1"/>
</dbReference>
<dbReference type="Gene3D" id="3.10.129.10">
    <property type="entry name" value="Hotdog Thioesterase"/>
    <property type="match status" value="1"/>
</dbReference>
<evidence type="ECO:0000313" key="3">
    <source>
        <dbReference type="Proteomes" id="UP001156831"/>
    </source>
</evidence>
<accession>A0ABT6JLQ0</accession>
<organism evidence="2 3">
    <name type="scientific">Luteimonas rhizosphaericola</name>
    <dbReference type="NCBI Taxonomy" id="3042024"/>
    <lineage>
        <taxon>Bacteria</taxon>
        <taxon>Pseudomonadati</taxon>
        <taxon>Pseudomonadota</taxon>
        <taxon>Gammaproteobacteria</taxon>
        <taxon>Lysobacterales</taxon>
        <taxon>Lysobacteraceae</taxon>
        <taxon>Luteimonas</taxon>
    </lineage>
</organism>
<proteinExistence type="predicted"/>
<dbReference type="RefSeq" id="WP_280602393.1">
    <property type="nucleotide sequence ID" value="NZ_JARXRN010000028.1"/>
</dbReference>
<keyword evidence="3" id="KW-1185">Reference proteome</keyword>
<sequence length="155" mass="16657">MTDPSDAALRDLEAQLLAMPPARALQLRVTGGHHDRLRLQAPLAANVNDKGTAFGGSLVSLMTLAAWGLTVLKIEQAGLRAEVYVADSEVRYRAPLRDDLTAEAWLDEGGSWDTFLATLRARGRARATLAAHVLLPDGGVATESRSRYAAILKPD</sequence>
<comment type="caution">
    <text evidence="2">The sequence shown here is derived from an EMBL/GenBank/DDBJ whole genome shotgun (WGS) entry which is preliminary data.</text>
</comment>
<evidence type="ECO:0000259" key="1">
    <source>
        <dbReference type="Pfam" id="PF09500"/>
    </source>
</evidence>
<dbReference type="Pfam" id="PF09500">
    <property type="entry name" value="YiiD_C"/>
    <property type="match status" value="1"/>
</dbReference>
<dbReference type="InterPro" id="IPR012660">
    <property type="entry name" value="YiiD_C"/>
</dbReference>
<reference evidence="2 3" key="1">
    <citation type="submission" date="2023-04" db="EMBL/GenBank/DDBJ databases">
        <title>Luteimonas sp. M1R5S18.</title>
        <authorList>
            <person name="Sun J.-Q."/>
        </authorList>
    </citation>
    <scope>NUCLEOTIDE SEQUENCE [LARGE SCALE GENOMIC DNA]</scope>
    <source>
        <strain evidence="2 3">M1R5S18</strain>
    </source>
</reference>
<dbReference type="EMBL" id="JARXRN010000028">
    <property type="protein sequence ID" value="MDH5831420.1"/>
    <property type="molecule type" value="Genomic_DNA"/>
</dbReference>
<evidence type="ECO:0000313" key="2">
    <source>
        <dbReference type="EMBL" id="MDH5831420.1"/>
    </source>
</evidence>
<feature type="domain" description="Thioesterase putative" evidence="1">
    <location>
        <begin position="19"/>
        <end position="148"/>
    </location>
</feature>
<dbReference type="NCBIfam" id="TIGR02447">
    <property type="entry name" value="yiiD_Cterm"/>
    <property type="match status" value="1"/>
</dbReference>
<name>A0ABT6JLQ0_9GAMM</name>
<dbReference type="Proteomes" id="UP001156831">
    <property type="component" value="Unassembled WGS sequence"/>
</dbReference>
<dbReference type="InterPro" id="IPR029069">
    <property type="entry name" value="HotDog_dom_sf"/>
</dbReference>
<protein>
    <submittedName>
        <fullName evidence="2">YiiD C-terminal domain-containing protein</fullName>
    </submittedName>
</protein>
<gene>
    <name evidence="2" type="ORF">QFW80_12940</name>
</gene>